<organism evidence="1 2">
    <name type="scientific">Rhodanobacter lycopersici</name>
    <dbReference type="NCBI Taxonomy" id="3162487"/>
    <lineage>
        <taxon>Bacteria</taxon>
        <taxon>Pseudomonadati</taxon>
        <taxon>Pseudomonadota</taxon>
        <taxon>Gammaproteobacteria</taxon>
        <taxon>Lysobacterales</taxon>
        <taxon>Rhodanobacteraceae</taxon>
        <taxon>Rhodanobacter</taxon>
    </lineage>
</organism>
<gene>
    <name evidence="1" type="ORF">ABQJ54_02125</name>
</gene>
<proteinExistence type="predicted"/>
<dbReference type="EMBL" id="JBFOHK010000001">
    <property type="protein sequence ID" value="MEW9570543.1"/>
    <property type="molecule type" value="Genomic_DNA"/>
</dbReference>
<evidence type="ECO:0000313" key="2">
    <source>
        <dbReference type="Proteomes" id="UP001556220"/>
    </source>
</evidence>
<comment type="caution">
    <text evidence="1">The sequence shown here is derived from an EMBL/GenBank/DDBJ whole genome shotgun (WGS) entry which is preliminary data.</text>
</comment>
<protein>
    <submittedName>
        <fullName evidence="1">Uncharacterized protein</fullName>
    </submittedName>
</protein>
<reference evidence="1 2" key="1">
    <citation type="submission" date="2024-06" db="EMBL/GenBank/DDBJ databases">
        <authorList>
            <person name="Woo H."/>
        </authorList>
    </citation>
    <scope>NUCLEOTIDE SEQUENCE [LARGE SCALE GENOMIC DNA]</scope>
    <source>
        <strain evidence="1 2">Si-c</strain>
    </source>
</reference>
<name>A0ABV3Q9N7_9GAMM</name>
<accession>A0ABV3Q9N7</accession>
<dbReference type="RefSeq" id="WP_367852629.1">
    <property type="nucleotide sequence ID" value="NZ_JBFOHK010000001.1"/>
</dbReference>
<dbReference type="Proteomes" id="UP001556220">
    <property type="component" value="Unassembled WGS sequence"/>
</dbReference>
<evidence type="ECO:0000313" key="1">
    <source>
        <dbReference type="EMBL" id="MEW9570543.1"/>
    </source>
</evidence>
<keyword evidence="2" id="KW-1185">Reference proteome</keyword>
<sequence length="98" mass="11135">MSAQIIQFPRATQTRAKAGRGSPANVSAIPCLYPPHWDGHQQYIFDHLVQDGRSVEDATAHIEAEIRDLEDAKALPSERDQLLFLARRAMQRMKPIKR</sequence>